<dbReference type="Gene3D" id="2.60.450.10">
    <property type="entry name" value="Lipopolysaccharide (LPS) transport protein A like domain"/>
    <property type="match status" value="1"/>
</dbReference>
<evidence type="ECO:0000313" key="8">
    <source>
        <dbReference type="Proteomes" id="UP001596114"/>
    </source>
</evidence>
<keyword evidence="8" id="KW-1185">Reference proteome</keyword>
<feature type="compositionally biased region" description="Polar residues" evidence="4">
    <location>
        <begin position="147"/>
        <end position="159"/>
    </location>
</feature>
<keyword evidence="2 5" id="KW-0732">Signal</keyword>
<protein>
    <submittedName>
        <fullName evidence="7">Lipopolysaccharide transport periplasmic protein LptA</fullName>
    </submittedName>
</protein>
<accession>A0ABW0QIC4</accession>
<dbReference type="InterPro" id="IPR014340">
    <property type="entry name" value="LptA"/>
</dbReference>
<dbReference type="InterPro" id="IPR052037">
    <property type="entry name" value="LPS_export_LptA"/>
</dbReference>
<evidence type="ECO:0000259" key="6">
    <source>
        <dbReference type="Pfam" id="PF03968"/>
    </source>
</evidence>
<feature type="chain" id="PRO_5046399754" evidence="5">
    <location>
        <begin position="32"/>
        <end position="196"/>
    </location>
</feature>
<keyword evidence="1" id="KW-0813">Transport</keyword>
<dbReference type="InterPro" id="IPR005653">
    <property type="entry name" value="OstA-like_N"/>
</dbReference>
<dbReference type="NCBIfam" id="TIGR03002">
    <property type="entry name" value="outer_YhbN_LptA"/>
    <property type="match status" value="1"/>
</dbReference>
<comment type="caution">
    <text evidence="7">The sequence shown here is derived from an EMBL/GenBank/DDBJ whole genome shotgun (WGS) entry which is preliminary data.</text>
</comment>
<reference evidence="8" key="1">
    <citation type="journal article" date="2019" name="Int. J. Syst. Evol. Microbiol.">
        <title>The Global Catalogue of Microorganisms (GCM) 10K type strain sequencing project: providing services to taxonomists for standard genome sequencing and annotation.</title>
        <authorList>
            <consortium name="The Broad Institute Genomics Platform"/>
            <consortium name="The Broad Institute Genome Sequencing Center for Infectious Disease"/>
            <person name="Wu L."/>
            <person name="Ma J."/>
        </authorList>
    </citation>
    <scope>NUCLEOTIDE SEQUENCE [LARGE SCALE GENOMIC DNA]</scope>
    <source>
        <strain evidence="8">CGMCC 1.16619</strain>
    </source>
</reference>
<evidence type="ECO:0000256" key="5">
    <source>
        <dbReference type="SAM" id="SignalP"/>
    </source>
</evidence>
<evidence type="ECO:0000256" key="2">
    <source>
        <dbReference type="ARBA" id="ARBA00022729"/>
    </source>
</evidence>
<feature type="signal peptide" evidence="5">
    <location>
        <begin position="1"/>
        <end position="31"/>
    </location>
</feature>
<feature type="domain" description="Organic solvent tolerance-like N-terminal" evidence="6">
    <location>
        <begin position="41"/>
        <end position="152"/>
    </location>
</feature>
<feature type="region of interest" description="Disordered" evidence="4">
    <location>
        <begin position="135"/>
        <end position="196"/>
    </location>
</feature>
<dbReference type="PANTHER" id="PTHR36504:SF1">
    <property type="entry name" value="LIPOPOLYSACCHARIDE EXPORT SYSTEM PROTEIN LPTA"/>
    <property type="match status" value="1"/>
</dbReference>
<dbReference type="Pfam" id="PF03968">
    <property type="entry name" value="LptD_N"/>
    <property type="match status" value="1"/>
</dbReference>
<dbReference type="RefSeq" id="WP_377317128.1">
    <property type="nucleotide sequence ID" value="NZ_JBHSNF010000001.1"/>
</dbReference>
<evidence type="ECO:0000256" key="1">
    <source>
        <dbReference type="ARBA" id="ARBA00022448"/>
    </source>
</evidence>
<proteinExistence type="predicted"/>
<evidence type="ECO:0000256" key="4">
    <source>
        <dbReference type="SAM" id="MobiDB-lite"/>
    </source>
</evidence>
<name>A0ABW0QIC4_9GAMM</name>
<dbReference type="Proteomes" id="UP001596114">
    <property type="component" value="Unassembled WGS sequence"/>
</dbReference>
<feature type="compositionally biased region" description="Low complexity" evidence="4">
    <location>
        <begin position="175"/>
        <end position="196"/>
    </location>
</feature>
<keyword evidence="3" id="KW-0574">Periplasm</keyword>
<sequence>MMSTAHSCRPSRTARLALLVLGLAMLQPALARKDDRQKPANIAAKSFDATQQDNGVIHYKGSVLLTQGTLKATGALATAYLDSGNSVTRVVITGSPAHIEQLDDSGNLMQGDAASIDYDNIKQVAVLTGNASVKQKGRGEAHGDKLTYNTQTSQMTGESNGDGMVHMTFQPRSKPATAPAAPATTQSSPTPAQEQP</sequence>
<organism evidence="7 8">
    <name type="scientific">Rhodanobacter ginsengisoli</name>
    <dbReference type="NCBI Taxonomy" id="418646"/>
    <lineage>
        <taxon>Bacteria</taxon>
        <taxon>Pseudomonadati</taxon>
        <taxon>Pseudomonadota</taxon>
        <taxon>Gammaproteobacteria</taxon>
        <taxon>Lysobacterales</taxon>
        <taxon>Rhodanobacteraceae</taxon>
        <taxon>Rhodanobacter</taxon>
    </lineage>
</organism>
<dbReference type="EMBL" id="JBHSNF010000001">
    <property type="protein sequence ID" value="MFC5524699.1"/>
    <property type="molecule type" value="Genomic_DNA"/>
</dbReference>
<evidence type="ECO:0000256" key="3">
    <source>
        <dbReference type="ARBA" id="ARBA00022764"/>
    </source>
</evidence>
<evidence type="ECO:0000313" key="7">
    <source>
        <dbReference type="EMBL" id="MFC5524699.1"/>
    </source>
</evidence>
<gene>
    <name evidence="7" type="primary">lptA</name>
    <name evidence="7" type="ORF">ACFPPA_02985</name>
</gene>
<dbReference type="PANTHER" id="PTHR36504">
    <property type="entry name" value="LIPOPOLYSACCHARIDE EXPORT SYSTEM PROTEIN LPTA"/>
    <property type="match status" value="1"/>
</dbReference>